<dbReference type="EMBL" id="JACRYL010000008">
    <property type="protein sequence ID" value="MBC6110771.1"/>
    <property type="molecule type" value="Genomic_DNA"/>
</dbReference>
<comment type="similarity">
    <text evidence="1">Belongs to the AHA1 family.</text>
</comment>
<dbReference type="Proteomes" id="UP000652755">
    <property type="component" value="Unassembled WGS sequence"/>
</dbReference>
<keyword evidence="4" id="KW-1185">Reference proteome</keyword>
<evidence type="ECO:0000256" key="1">
    <source>
        <dbReference type="ARBA" id="ARBA00006817"/>
    </source>
</evidence>
<name>A0ABR7KRP3_9SPHI</name>
<reference evidence="3 4" key="1">
    <citation type="submission" date="2020-08" db="EMBL/GenBank/DDBJ databases">
        <authorList>
            <person name="Sun Q."/>
            <person name="Inoue M."/>
        </authorList>
    </citation>
    <scope>NUCLEOTIDE SEQUENCE [LARGE SCALE GENOMIC DNA]</scope>
    <source>
        <strain evidence="3 4">CCM 8938</strain>
    </source>
</reference>
<gene>
    <name evidence="3" type="ORF">H7U22_10075</name>
</gene>
<dbReference type="Gene3D" id="3.30.530.20">
    <property type="match status" value="1"/>
</dbReference>
<dbReference type="CDD" id="cd08897">
    <property type="entry name" value="SRPBCC_CalC_Aha1-like_4"/>
    <property type="match status" value="1"/>
</dbReference>
<dbReference type="SUPFAM" id="SSF55961">
    <property type="entry name" value="Bet v1-like"/>
    <property type="match status" value="1"/>
</dbReference>
<evidence type="ECO:0000313" key="3">
    <source>
        <dbReference type="EMBL" id="MBC6110771.1"/>
    </source>
</evidence>
<comment type="caution">
    <text evidence="3">The sequence shown here is derived from an EMBL/GenBank/DDBJ whole genome shotgun (WGS) entry which is preliminary data.</text>
</comment>
<proteinExistence type="inferred from homology"/>
<evidence type="ECO:0000313" key="4">
    <source>
        <dbReference type="Proteomes" id="UP000652755"/>
    </source>
</evidence>
<sequence>MENRTPITVSASINATVEKVWEFWNNPEHIKNWAFASADWHAPKAENDLHIGGKFSTTMAAKDGKMSFDFGGTYTAVEENKLIEYTLADDRRVKIVFEADGDKTLVTETFDAEETNPVEMQQIGWQAILNNFKKLAEEN</sequence>
<dbReference type="RefSeq" id="WP_187071243.1">
    <property type="nucleotide sequence ID" value="NZ_JACRYL010000008.1"/>
</dbReference>
<accession>A0ABR7KRP3</accession>
<feature type="domain" description="Activator of Hsp90 ATPase homologue 1/2-like C-terminal" evidence="2">
    <location>
        <begin position="14"/>
        <end position="137"/>
    </location>
</feature>
<dbReference type="InterPro" id="IPR023393">
    <property type="entry name" value="START-like_dom_sf"/>
</dbReference>
<protein>
    <submittedName>
        <fullName evidence="3">SRPBCC family protein</fullName>
    </submittedName>
</protein>
<dbReference type="InterPro" id="IPR013538">
    <property type="entry name" value="ASHA1/2-like_C"/>
</dbReference>
<dbReference type="Pfam" id="PF08327">
    <property type="entry name" value="AHSA1"/>
    <property type="match status" value="1"/>
</dbReference>
<evidence type="ECO:0000259" key="2">
    <source>
        <dbReference type="Pfam" id="PF08327"/>
    </source>
</evidence>
<organism evidence="3 4">
    <name type="scientific">Pedobacter fastidiosus</name>
    <dbReference type="NCBI Taxonomy" id="2765361"/>
    <lineage>
        <taxon>Bacteria</taxon>
        <taxon>Pseudomonadati</taxon>
        <taxon>Bacteroidota</taxon>
        <taxon>Sphingobacteriia</taxon>
        <taxon>Sphingobacteriales</taxon>
        <taxon>Sphingobacteriaceae</taxon>
        <taxon>Pedobacter</taxon>
    </lineage>
</organism>